<keyword evidence="4" id="KW-0812">Transmembrane</keyword>
<dbReference type="AlphaFoldDB" id="U7QBE5"/>
<comment type="caution">
    <text evidence="6">The sequence shown here is derived from an EMBL/GenBank/DDBJ whole genome shotgun (WGS) entry which is preliminary data.</text>
</comment>
<dbReference type="NCBIfam" id="TIGR02971">
    <property type="entry name" value="heterocyst_DevB"/>
    <property type="match status" value="1"/>
</dbReference>
<dbReference type="InterPro" id="IPR050465">
    <property type="entry name" value="UPF0194_transport"/>
</dbReference>
<gene>
    <name evidence="6" type="ORF">M595_4864</name>
</gene>
<evidence type="ECO:0000256" key="4">
    <source>
        <dbReference type="SAM" id="Phobius"/>
    </source>
</evidence>
<comment type="subcellular location">
    <subcellularLocation>
        <location evidence="1">Cell envelope</location>
    </subcellularLocation>
</comment>
<dbReference type="EMBL" id="AUZM01000065">
    <property type="protein sequence ID" value="ERT05179.1"/>
    <property type="molecule type" value="Genomic_DNA"/>
</dbReference>
<dbReference type="Gene3D" id="1.10.287.470">
    <property type="entry name" value="Helix hairpin bin"/>
    <property type="match status" value="1"/>
</dbReference>
<dbReference type="InterPro" id="IPR058624">
    <property type="entry name" value="MdtA-like_HH"/>
</dbReference>
<evidence type="ECO:0000313" key="6">
    <source>
        <dbReference type="EMBL" id="ERT05179.1"/>
    </source>
</evidence>
<feature type="coiled-coil region" evidence="3">
    <location>
        <begin position="192"/>
        <end position="275"/>
    </location>
</feature>
<dbReference type="Proteomes" id="UP000017127">
    <property type="component" value="Unassembled WGS sequence"/>
</dbReference>
<dbReference type="PANTHER" id="PTHR32347:SF27">
    <property type="entry name" value="RND EFFLUX PUMP MEMBRANE FUSION PROTEIN BARREL-SANDWICH DOMAIN-CONTAINING PROTEIN"/>
    <property type="match status" value="1"/>
</dbReference>
<dbReference type="Pfam" id="PF25876">
    <property type="entry name" value="HH_MFP_RND"/>
    <property type="match status" value="1"/>
</dbReference>
<evidence type="ECO:0000256" key="3">
    <source>
        <dbReference type="SAM" id="Coils"/>
    </source>
</evidence>
<feature type="coiled-coil region" evidence="3">
    <location>
        <begin position="98"/>
        <end position="158"/>
    </location>
</feature>
<dbReference type="InterPro" id="IPR014315">
    <property type="entry name" value="ABC_heterocyst_DevB"/>
</dbReference>
<evidence type="ECO:0000313" key="7">
    <source>
        <dbReference type="Proteomes" id="UP000017127"/>
    </source>
</evidence>
<evidence type="ECO:0000256" key="1">
    <source>
        <dbReference type="ARBA" id="ARBA00004196"/>
    </source>
</evidence>
<feature type="transmembrane region" description="Helical" evidence="4">
    <location>
        <begin position="15"/>
        <end position="35"/>
    </location>
</feature>
<keyword evidence="7" id="KW-1185">Reference proteome</keyword>
<proteinExistence type="predicted"/>
<reference evidence="6 7" key="1">
    <citation type="journal article" date="2013" name="Front. Microbiol.">
        <title>Comparative genomic analyses of the cyanobacterium, Lyngbya aestuarii BL J, a powerful hydrogen producer.</title>
        <authorList>
            <person name="Kothari A."/>
            <person name="Vaughn M."/>
            <person name="Garcia-Pichel F."/>
        </authorList>
    </citation>
    <scope>NUCLEOTIDE SEQUENCE [LARGE SCALE GENOMIC DNA]</scope>
    <source>
        <strain evidence="6 7">BL J</strain>
    </source>
</reference>
<evidence type="ECO:0000259" key="5">
    <source>
        <dbReference type="Pfam" id="PF25876"/>
    </source>
</evidence>
<dbReference type="PRINTS" id="PR01490">
    <property type="entry name" value="RTXTOXIND"/>
</dbReference>
<keyword evidence="4" id="KW-0472">Membrane</keyword>
<accession>U7QBE5</accession>
<dbReference type="PANTHER" id="PTHR32347">
    <property type="entry name" value="EFFLUX SYSTEM COMPONENT YKNX-RELATED"/>
    <property type="match status" value="1"/>
</dbReference>
<sequence length="464" mass="50774">MQDAARITETALRKWITFASVALLGIGGVAIYLPLRSPSTPTTPAVTTITPKIQTVTALGRLEPDGEVIQLKASTSTQESRIAELRVQEGDEVKAGEIVAILDSRDRLQAQLEQAQGDVEVAKARLEQVKAGAKSGDLAAQKAQISRLQAQLQGDEAAQKATLQRIQAEWEGERSAQEATISRIQAQWEGERTAQAATISRLRAELNNAEAEYQRYQQLYAEGAISQSSFDSKQLNVETSRQKIAEAVANLDRINRTAKEQIIEAVANLDRINRTAKEQIIEAEVTLSRIQSTGSQQISQARSQLESLAEVRPVDVQVAQTEVNQAIAAVKQAEANLAQVYVRSPQDGVVMDIHTRAGEVVSNEGIIELGRTQQMYAIAEVYQSDIQKIKLGQTAKITSEALPEILIGKVERIDSKVQQQSVINTDPSENIDARVVEVHVRLDDTSSQTAAKFTNLQVQVEVEL</sequence>
<dbReference type="Gene3D" id="2.40.30.170">
    <property type="match status" value="1"/>
</dbReference>
<dbReference type="SUPFAM" id="SSF111369">
    <property type="entry name" value="HlyD-like secretion proteins"/>
    <property type="match status" value="2"/>
</dbReference>
<organism evidence="6 7">
    <name type="scientific">Lyngbya aestuarii BL J</name>
    <dbReference type="NCBI Taxonomy" id="1348334"/>
    <lineage>
        <taxon>Bacteria</taxon>
        <taxon>Bacillati</taxon>
        <taxon>Cyanobacteriota</taxon>
        <taxon>Cyanophyceae</taxon>
        <taxon>Oscillatoriophycideae</taxon>
        <taxon>Oscillatoriales</taxon>
        <taxon>Microcoleaceae</taxon>
        <taxon>Lyngbya</taxon>
    </lineage>
</organism>
<evidence type="ECO:0000256" key="2">
    <source>
        <dbReference type="ARBA" id="ARBA00023054"/>
    </source>
</evidence>
<protein>
    <submittedName>
        <fullName evidence="6">ABC exporter membrane fusion, DevB family protein</fullName>
    </submittedName>
</protein>
<dbReference type="OrthoDB" id="264111at2"/>
<dbReference type="Gene3D" id="2.40.50.100">
    <property type="match status" value="1"/>
</dbReference>
<dbReference type="RefSeq" id="WP_023068580.1">
    <property type="nucleotide sequence ID" value="NZ_AUZM01000065.1"/>
</dbReference>
<name>U7QBE5_9CYAN</name>
<feature type="domain" description="Multidrug resistance protein MdtA-like alpha-helical hairpin" evidence="5">
    <location>
        <begin position="197"/>
        <end position="252"/>
    </location>
</feature>
<keyword evidence="2 3" id="KW-0175">Coiled coil</keyword>
<keyword evidence="4" id="KW-1133">Transmembrane helix</keyword>
<dbReference type="PATRIC" id="fig|1348334.3.peg.4690"/>
<dbReference type="GO" id="GO:0030313">
    <property type="term" value="C:cell envelope"/>
    <property type="evidence" value="ECO:0007669"/>
    <property type="project" value="UniProtKB-SubCell"/>
</dbReference>